<gene>
    <name evidence="2" type="ORF">ABK905_02435</name>
</gene>
<dbReference type="InterPro" id="IPR002725">
    <property type="entry name" value="YgjP-like_metallopeptidase"/>
</dbReference>
<dbReference type="PANTHER" id="PTHR30399">
    <property type="entry name" value="UNCHARACTERIZED PROTEIN YGJP"/>
    <property type="match status" value="1"/>
</dbReference>
<organism evidence="2">
    <name type="scientific">Acerihabitans sp. KWT182</name>
    <dbReference type="NCBI Taxonomy" id="3157919"/>
    <lineage>
        <taxon>Bacteria</taxon>
        <taxon>Pseudomonadati</taxon>
        <taxon>Pseudomonadota</taxon>
        <taxon>Gammaproteobacteria</taxon>
        <taxon>Enterobacterales</taxon>
        <taxon>Pectobacteriaceae</taxon>
        <taxon>Acerihabitans</taxon>
    </lineage>
</organism>
<evidence type="ECO:0000313" key="2">
    <source>
        <dbReference type="EMBL" id="XBS70167.1"/>
    </source>
</evidence>
<dbReference type="AlphaFoldDB" id="A0AAU7QBZ5"/>
<proteinExistence type="predicted"/>
<reference evidence="2" key="1">
    <citation type="submission" date="2024-06" db="EMBL/GenBank/DDBJ databases">
        <authorList>
            <person name="Coelho C."/>
            <person name="Bento M."/>
            <person name="Garcia E."/>
            <person name="Camelo A."/>
            <person name="Brandao I."/>
            <person name="Espirito Santo C."/>
            <person name="Trovao J."/>
            <person name="Verissimo A."/>
            <person name="Costa J."/>
            <person name="Tiago I."/>
        </authorList>
    </citation>
    <scope>NUCLEOTIDE SEQUENCE</scope>
    <source>
        <strain evidence="2">KWT182</strain>
    </source>
</reference>
<dbReference type="PANTHER" id="PTHR30399:SF1">
    <property type="entry name" value="UTP PYROPHOSPHATASE"/>
    <property type="match status" value="1"/>
</dbReference>
<dbReference type="Gene3D" id="3.30.2010.10">
    <property type="entry name" value="Metalloproteases ('zincins'), catalytic domain"/>
    <property type="match status" value="1"/>
</dbReference>
<dbReference type="Pfam" id="PF01863">
    <property type="entry name" value="YgjP-like"/>
    <property type="match status" value="1"/>
</dbReference>
<feature type="domain" description="YgjP-like metallopeptidase" evidence="1">
    <location>
        <begin position="24"/>
        <end position="149"/>
    </location>
</feature>
<evidence type="ECO:0000259" key="1">
    <source>
        <dbReference type="Pfam" id="PF01863"/>
    </source>
</evidence>
<name>A0AAU7QBZ5_9GAMM</name>
<dbReference type="InterPro" id="IPR053136">
    <property type="entry name" value="UTP_pyrophosphatase-like"/>
</dbReference>
<protein>
    <submittedName>
        <fullName evidence="2">M48 family metallopeptidase</fullName>
    </submittedName>
</protein>
<dbReference type="EMBL" id="CP157947">
    <property type="protein sequence ID" value="XBS70167.1"/>
    <property type="molecule type" value="Genomic_DNA"/>
</dbReference>
<sequence length="177" mass="20325">MTELTYLQGYPEHLLAQVRKLVGEQRLEQVLQQRYPQTHGITSDKALYQYIIELKNAYLRNAPPVDKVAWDGKIHVVNNALGLHTAVSRIQGSRLKAKAEIRIATVFKKAPADLLRMIAIHELAHLKEKQHNKAFYQLCCHMEPRYHQLEFDTRLWLTQLALAGASLHSESGHDRIS</sequence>
<accession>A0AAU7QBZ5</accession>